<reference evidence="9 10" key="1">
    <citation type="journal article" date="2019" name="Sci. Rep.">
        <title>Sulfobacillus thermotolerans: new insights into resistance and metabolic capacities of acidophilic chemolithotrophs.</title>
        <authorList>
            <person name="Panyushkina A.E."/>
            <person name="Babenko V.V."/>
            <person name="Nikitina A.S."/>
            <person name="Selezneva O.V."/>
            <person name="Tsaplina I.A."/>
            <person name="Letarova M.A."/>
            <person name="Kostryukova E.S."/>
            <person name="Letarov A.V."/>
        </authorList>
    </citation>
    <scope>NUCLEOTIDE SEQUENCE [LARGE SCALE GENOMIC DNA]</scope>
    <source>
        <strain evidence="9 10">Kr1</strain>
    </source>
</reference>
<dbReference type="NCBIfam" id="TIGR01356">
    <property type="entry name" value="aroA"/>
    <property type="match status" value="1"/>
</dbReference>
<dbReference type="PROSITE" id="PS00104">
    <property type="entry name" value="EPSP_SYNTHASE_1"/>
    <property type="match status" value="1"/>
</dbReference>
<dbReference type="CDD" id="cd01556">
    <property type="entry name" value="EPSP_synthase"/>
    <property type="match status" value="1"/>
</dbReference>
<keyword evidence="4 7" id="KW-0808">Transferase</keyword>
<keyword evidence="5 7" id="KW-0057">Aromatic amino acid biosynthesis</keyword>
<dbReference type="PANTHER" id="PTHR21090">
    <property type="entry name" value="AROM/DEHYDROQUINATE SYNTHASE"/>
    <property type="match status" value="1"/>
</dbReference>
<evidence type="ECO:0000313" key="9">
    <source>
        <dbReference type="EMBL" id="AUW94491.1"/>
    </source>
</evidence>
<keyword evidence="3 7" id="KW-0028">Amino-acid biosynthesis</keyword>
<feature type="binding site" evidence="7">
    <location>
        <position position="381"/>
    </location>
    <ligand>
        <name>phosphoenolpyruvate</name>
        <dbReference type="ChEBI" id="CHEBI:58702"/>
    </ligand>
</feature>
<dbReference type="InterPro" id="IPR006264">
    <property type="entry name" value="EPSP_synthase"/>
</dbReference>
<dbReference type="InterPro" id="IPR013792">
    <property type="entry name" value="RNA3'P_cycl/enolpyr_Trfase_a/b"/>
</dbReference>
<dbReference type="Pfam" id="PF00275">
    <property type="entry name" value="EPSP_synthase"/>
    <property type="match status" value="1"/>
</dbReference>
<dbReference type="EMBL" id="CP019454">
    <property type="protein sequence ID" value="AUW94491.1"/>
    <property type="molecule type" value="Genomic_DNA"/>
</dbReference>
<evidence type="ECO:0000256" key="7">
    <source>
        <dbReference type="HAMAP-Rule" id="MF_00210"/>
    </source>
</evidence>
<evidence type="ECO:0000256" key="1">
    <source>
        <dbReference type="ARBA" id="ARBA00004811"/>
    </source>
</evidence>
<keyword evidence="7" id="KW-0963">Cytoplasm</keyword>
<feature type="binding site" evidence="7">
    <location>
        <position position="165"/>
    </location>
    <ligand>
        <name>phosphoenolpyruvate</name>
        <dbReference type="ChEBI" id="CHEBI:58702"/>
    </ligand>
</feature>
<comment type="caution">
    <text evidence="7">Lacks conserved residue(s) required for the propagation of feature annotation.</text>
</comment>
<comment type="subunit">
    <text evidence="7">Monomer.</text>
</comment>
<feature type="binding site" evidence="7">
    <location>
        <position position="165"/>
    </location>
    <ligand>
        <name>3-phosphoshikimate</name>
        <dbReference type="ChEBI" id="CHEBI:145989"/>
    </ligand>
</feature>
<dbReference type="PIRSF" id="PIRSF000505">
    <property type="entry name" value="EPSPS"/>
    <property type="match status" value="1"/>
</dbReference>
<feature type="binding site" evidence="7">
    <location>
        <position position="163"/>
    </location>
    <ligand>
        <name>3-phosphoshikimate</name>
        <dbReference type="ChEBI" id="CHEBI:145989"/>
    </ligand>
</feature>
<feature type="domain" description="Enolpyruvate transferase" evidence="8">
    <location>
        <begin position="8"/>
        <end position="414"/>
    </location>
</feature>
<feature type="binding site" evidence="7">
    <location>
        <position position="308"/>
    </location>
    <ligand>
        <name>3-phosphoshikimate</name>
        <dbReference type="ChEBI" id="CHEBI:145989"/>
    </ligand>
</feature>
<feature type="binding site" evidence="7">
    <location>
        <position position="21"/>
    </location>
    <ligand>
        <name>3-phosphoshikimate</name>
        <dbReference type="ChEBI" id="CHEBI:145989"/>
    </ligand>
</feature>
<dbReference type="InterPro" id="IPR001986">
    <property type="entry name" value="Enolpyruvate_Tfrase_dom"/>
</dbReference>
<dbReference type="PANTHER" id="PTHR21090:SF5">
    <property type="entry name" value="PENTAFUNCTIONAL AROM POLYPEPTIDE"/>
    <property type="match status" value="1"/>
</dbReference>
<feature type="binding site" evidence="7">
    <location>
        <position position="335"/>
    </location>
    <ligand>
        <name>3-phosphoshikimate</name>
        <dbReference type="ChEBI" id="CHEBI:145989"/>
    </ligand>
</feature>
<dbReference type="HAMAP" id="MF_00210">
    <property type="entry name" value="EPSP_synth"/>
    <property type="match status" value="1"/>
</dbReference>
<comment type="subcellular location">
    <subcellularLocation>
        <location evidence="7">Cytoplasm</location>
    </subcellularLocation>
</comment>
<comment type="catalytic activity">
    <reaction evidence="6">
        <text>3-phosphoshikimate + phosphoenolpyruvate = 5-O-(1-carboxyvinyl)-3-phosphoshikimate + phosphate</text>
        <dbReference type="Rhea" id="RHEA:21256"/>
        <dbReference type="ChEBI" id="CHEBI:43474"/>
        <dbReference type="ChEBI" id="CHEBI:57701"/>
        <dbReference type="ChEBI" id="CHEBI:58702"/>
        <dbReference type="ChEBI" id="CHEBI:145989"/>
        <dbReference type="EC" id="2.5.1.19"/>
    </reaction>
    <physiologicalReaction direction="left-to-right" evidence="6">
        <dbReference type="Rhea" id="RHEA:21257"/>
    </physiologicalReaction>
</comment>
<sequence>MELTPCRNPLRGHLRPPSDKSVTHRAILFSALAPGACVIEHPLIAADTLSSRHVVESLGVTVRAEQDRWILQSPGPQGWSKPQDVLDCGNSGTTMRLAMGVLAAGSGRYQLSGDDSLSARPMERVARPLRSMGIAVETQDGHAPVTVQGGVHHGTTYVMPVASAQVKSAILLAAVTALGATRVQEPYPTRDYTERMLRAMGAQVQHQEGFITVEPSSLHLVDTMVPGDPSSAAFWAALAALTPGSDLTLREMSISPRRMGFYRLLQAMGAMVTTERKGAEGDVGDIRVSPGQLAGVTVLPEDIPDMIDEVPLLALVATQAQGETVISGAHELRVKESDRIAATVKNLRALGARIEEREDGMVIHGPTRLHGASVEAAGDHRMAMMLAVAAAVADGPVFLEGAQHVAISYPDFFTQYHQWTQGQPFAS</sequence>
<feature type="binding site" evidence="7">
    <location>
        <position position="25"/>
    </location>
    <ligand>
        <name>3-phosphoshikimate</name>
        <dbReference type="ChEBI" id="CHEBI:145989"/>
    </ligand>
</feature>
<proteinExistence type="inferred from homology"/>
<comment type="pathway">
    <text evidence="1 7">Metabolic intermediate biosynthesis; chorismate biosynthesis; chorismate from D-erythrose 4-phosphate and phosphoenolpyruvate: step 6/7.</text>
</comment>
<gene>
    <name evidence="7" type="primary">aroA</name>
    <name evidence="9" type="ORF">BXT84_11505</name>
</gene>
<evidence type="ECO:0000256" key="5">
    <source>
        <dbReference type="ARBA" id="ARBA00023141"/>
    </source>
</evidence>
<feature type="binding site" evidence="7">
    <location>
        <position position="20"/>
    </location>
    <ligand>
        <name>phosphoenolpyruvate</name>
        <dbReference type="ChEBI" id="CHEBI:58702"/>
    </ligand>
</feature>
<feature type="binding site" evidence="7">
    <location>
        <position position="92"/>
    </location>
    <ligand>
        <name>phosphoenolpyruvate</name>
        <dbReference type="ChEBI" id="CHEBI:58702"/>
    </ligand>
</feature>
<evidence type="ECO:0000259" key="8">
    <source>
        <dbReference type="Pfam" id="PF00275"/>
    </source>
</evidence>
<dbReference type="InterPro" id="IPR023193">
    <property type="entry name" value="EPSP_synthase_CS"/>
</dbReference>
<dbReference type="InterPro" id="IPR036968">
    <property type="entry name" value="Enolpyruvate_Tfrase_sf"/>
</dbReference>
<evidence type="ECO:0000256" key="4">
    <source>
        <dbReference type="ARBA" id="ARBA00022679"/>
    </source>
</evidence>
<evidence type="ECO:0000313" key="10">
    <source>
        <dbReference type="Proteomes" id="UP000325292"/>
    </source>
</evidence>
<dbReference type="Gene3D" id="3.65.10.10">
    <property type="entry name" value="Enolpyruvate transferase domain"/>
    <property type="match status" value="2"/>
</dbReference>
<feature type="active site" description="Proton acceptor" evidence="7">
    <location>
        <position position="308"/>
    </location>
</feature>
<feature type="binding site" evidence="7">
    <location>
        <position position="339"/>
    </location>
    <ligand>
        <name>phosphoenolpyruvate</name>
        <dbReference type="ChEBI" id="CHEBI:58702"/>
    </ligand>
</feature>
<dbReference type="SUPFAM" id="SSF55205">
    <property type="entry name" value="EPT/RTPC-like"/>
    <property type="match status" value="1"/>
</dbReference>
<feature type="binding site" evidence="7">
    <location>
        <position position="20"/>
    </location>
    <ligand>
        <name>3-phosphoshikimate</name>
        <dbReference type="ChEBI" id="CHEBI:145989"/>
    </ligand>
</feature>
<evidence type="ECO:0000256" key="6">
    <source>
        <dbReference type="ARBA" id="ARBA00044633"/>
    </source>
</evidence>
<keyword evidence="10" id="KW-1185">Reference proteome</keyword>
<protein>
    <recommendedName>
        <fullName evidence="7">3-phosphoshikimate 1-carboxyvinyltransferase</fullName>
        <ecNumber evidence="7">2.5.1.19</ecNumber>
    </recommendedName>
    <alternativeName>
        <fullName evidence="7">5-enolpyruvylshikimate-3-phosphate synthase</fullName>
        <shortName evidence="7">EPSP synthase</shortName>
        <shortName evidence="7">EPSPS</shortName>
    </alternativeName>
</protein>
<dbReference type="Proteomes" id="UP000325292">
    <property type="component" value="Chromosome"/>
</dbReference>
<accession>A0ABN5H336</accession>
<comment type="function">
    <text evidence="7">Catalyzes the transfer of the enolpyruvyl moiety of phosphoenolpyruvate (PEP) to the 5-hydroxyl of shikimate-3-phosphate (S3P) to produce enolpyruvyl shikimate-3-phosphate and inorganic phosphate.</text>
</comment>
<organism evidence="9 10">
    <name type="scientific">Sulfobacillus thermotolerans</name>
    <dbReference type="NCBI Taxonomy" id="338644"/>
    <lineage>
        <taxon>Bacteria</taxon>
        <taxon>Bacillati</taxon>
        <taxon>Bacillota</taxon>
        <taxon>Clostridia</taxon>
        <taxon>Eubacteriales</taxon>
        <taxon>Clostridiales Family XVII. Incertae Sedis</taxon>
        <taxon>Sulfobacillus</taxon>
    </lineage>
</organism>
<evidence type="ECO:0000256" key="3">
    <source>
        <dbReference type="ARBA" id="ARBA00022605"/>
    </source>
</evidence>
<feature type="binding site" evidence="7">
    <location>
        <position position="120"/>
    </location>
    <ligand>
        <name>phosphoenolpyruvate</name>
        <dbReference type="ChEBI" id="CHEBI:58702"/>
    </ligand>
</feature>
<name>A0ABN5H336_9FIRM</name>
<dbReference type="EC" id="2.5.1.19" evidence="7"/>
<dbReference type="PROSITE" id="PS00885">
    <property type="entry name" value="EPSP_SYNTHASE_2"/>
    <property type="match status" value="1"/>
</dbReference>
<evidence type="ECO:0000256" key="2">
    <source>
        <dbReference type="ARBA" id="ARBA00009948"/>
    </source>
</evidence>
<comment type="similarity">
    <text evidence="2 7">Belongs to the EPSP synthase family.</text>
</comment>